<organism evidence="4 5">
    <name type="scientific">Pseudonocardia lutea</name>
    <dbReference type="NCBI Taxonomy" id="2172015"/>
    <lineage>
        <taxon>Bacteria</taxon>
        <taxon>Bacillati</taxon>
        <taxon>Actinomycetota</taxon>
        <taxon>Actinomycetes</taxon>
        <taxon>Pseudonocardiales</taxon>
        <taxon>Pseudonocardiaceae</taxon>
        <taxon>Pseudonocardia</taxon>
    </lineage>
</organism>
<gene>
    <name evidence="4" type="ORF">ACFQH9_30900</name>
</gene>
<feature type="domain" description="Amidohydrolase-related" evidence="3">
    <location>
        <begin position="20"/>
        <end position="362"/>
    </location>
</feature>
<dbReference type="InterPro" id="IPR032466">
    <property type="entry name" value="Metal_Hydrolase"/>
</dbReference>
<keyword evidence="1" id="KW-0456">Lyase</keyword>
<comment type="caution">
    <text evidence="4">The sequence shown here is derived from an EMBL/GenBank/DDBJ whole genome shotgun (WGS) entry which is preliminary data.</text>
</comment>
<sequence>MTAPLLHGTTRDAVWTGPVIDCDVHATPPSLEALFPYTDPVWVQGAQERGWKGPNGQALAYPPNAPTTARDEWRPEGRPPASRLEDLQQHVLDPWRTEVALVNTAYGVDSLRHPDWAPALARAVNDWLIAEWLDRDPRLVGSMVVPARDPAAAAAEIERVGSHPRIVQVTMPVRSERLYGQRVFWPVYEAMTRHDLVMGLAWGGTSEDAPSPTGYASWYAEEYAAEIQVYGAQLTSLIYEGIFQKFPGLRVTMLESGFAWVPTWSWSINKKWKGLRREIPWVDRLPTEIIRDHFRFSIAPADLGPDAHARRIIEWLGSEDVLMFATDYPHLHTDDLARVLSVMPESMRSKVMHESARDWYRLDKALGQPTP</sequence>
<accession>A0ABW1IIG6</accession>
<dbReference type="EMBL" id="JBHSQK010000117">
    <property type="protein sequence ID" value="MFC5952676.1"/>
    <property type="molecule type" value="Genomic_DNA"/>
</dbReference>
<evidence type="ECO:0000313" key="5">
    <source>
        <dbReference type="Proteomes" id="UP001596119"/>
    </source>
</evidence>
<evidence type="ECO:0000256" key="1">
    <source>
        <dbReference type="ARBA" id="ARBA00023239"/>
    </source>
</evidence>
<reference evidence="5" key="1">
    <citation type="journal article" date="2019" name="Int. J. Syst. Evol. Microbiol.">
        <title>The Global Catalogue of Microorganisms (GCM) 10K type strain sequencing project: providing services to taxonomists for standard genome sequencing and annotation.</title>
        <authorList>
            <consortium name="The Broad Institute Genomics Platform"/>
            <consortium name="The Broad Institute Genome Sequencing Center for Infectious Disease"/>
            <person name="Wu L."/>
            <person name="Ma J."/>
        </authorList>
    </citation>
    <scope>NUCLEOTIDE SEQUENCE [LARGE SCALE GENOMIC DNA]</scope>
    <source>
        <strain evidence="5">CGMCC 4.7397</strain>
    </source>
</reference>
<dbReference type="PANTHER" id="PTHR21240:SF28">
    <property type="entry name" value="ISO-OROTATE DECARBOXYLASE (EUROFUNG)"/>
    <property type="match status" value="1"/>
</dbReference>
<name>A0ABW1IIG6_9PSEU</name>
<evidence type="ECO:0000256" key="2">
    <source>
        <dbReference type="SAM" id="MobiDB-lite"/>
    </source>
</evidence>
<dbReference type="InterPro" id="IPR032465">
    <property type="entry name" value="ACMSD"/>
</dbReference>
<proteinExistence type="predicted"/>
<dbReference type="RefSeq" id="WP_379571788.1">
    <property type="nucleotide sequence ID" value="NZ_JBHSQK010000117.1"/>
</dbReference>
<protein>
    <submittedName>
        <fullName evidence="4">Amidohydrolase family protein</fullName>
    </submittedName>
</protein>
<evidence type="ECO:0000259" key="3">
    <source>
        <dbReference type="Pfam" id="PF04909"/>
    </source>
</evidence>
<keyword evidence="5" id="KW-1185">Reference proteome</keyword>
<dbReference type="InterPro" id="IPR006680">
    <property type="entry name" value="Amidohydro-rel"/>
</dbReference>
<dbReference type="Gene3D" id="3.20.20.140">
    <property type="entry name" value="Metal-dependent hydrolases"/>
    <property type="match status" value="1"/>
</dbReference>
<dbReference type="Pfam" id="PF04909">
    <property type="entry name" value="Amidohydro_2"/>
    <property type="match status" value="1"/>
</dbReference>
<dbReference type="PANTHER" id="PTHR21240">
    <property type="entry name" value="2-AMINO-3-CARBOXYLMUCONATE-6-SEMIALDEHYDE DECARBOXYLASE"/>
    <property type="match status" value="1"/>
</dbReference>
<dbReference type="SUPFAM" id="SSF51556">
    <property type="entry name" value="Metallo-dependent hydrolases"/>
    <property type="match status" value="1"/>
</dbReference>
<evidence type="ECO:0000313" key="4">
    <source>
        <dbReference type="EMBL" id="MFC5952676.1"/>
    </source>
</evidence>
<feature type="region of interest" description="Disordered" evidence="2">
    <location>
        <begin position="53"/>
        <end position="80"/>
    </location>
</feature>
<feature type="compositionally biased region" description="Basic and acidic residues" evidence="2">
    <location>
        <begin position="69"/>
        <end position="80"/>
    </location>
</feature>
<dbReference type="Proteomes" id="UP001596119">
    <property type="component" value="Unassembled WGS sequence"/>
</dbReference>